<reference evidence="3" key="1">
    <citation type="submission" date="2017-01" db="EMBL/GenBank/DDBJ databases">
        <authorList>
            <person name="Wang Y."/>
            <person name="White M."/>
            <person name="Kvist S."/>
            <person name="Moncalvo J.-M."/>
        </authorList>
    </citation>
    <scope>NUCLEOTIDE SEQUENCE [LARGE SCALE GENOMIC DNA]</scope>
    <source>
        <strain evidence="3">COL-18-3</strain>
    </source>
</reference>
<dbReference type="OrthoDB" id="362021at2759"/>
<name>A0A1R1PYM7_ZANCU</name>
<feature type="region of interest" description="Disordered" evidence="1">
    <location>
        <begin position="1"/>
        <end position="39"/>
    </location>
</feature>
<evidence type="ECO:0000313" key="2">
    <source>
        <dbReference type="EMBL" id="OMH86068.1"/>
    </source>
</evidence>
<proteinExistence type="predicted"/>
<gene>
    <name evidence="2" type="ORF">AX774_g384</name>
</gene>
<dbReference type="Proteomes" id="UP000188320">
    <property type="component" value="Unassembled WGS sequence"/>
</dbReference>
<organism evidence="2 3">
    <name type="scientific">Zancudomyces culisetae</name>
    <name type="common">Gut fungus</name>
    <name type="synonym">Smittium culisetae</name>
    <dbReference type="NCBI Taxonomy" id="1213189"/>
    <lineage>
        <taxon>Eukaryota</taxon>
        <taxon>Fungi</taxon>
        <taxon>Fungi incertae sedis</taxon>
        <taxon>Zoopagomycota</taxon>
        <taxon>Kickxellomycotina</taxon>
        <taxon>Harpellomycetes</taxon>
        <taxon>Harpellales</taxon>
        <taxon>Legeriomycetaceae</taxon>
        <taxon>Zancudomyces</taxon>
    </lineage>
</organism>
<feature type="compositionally biased region" description="Basic and acidic residues" evidence="1">
    <location>
        <begin position="22"/>
        <end position="34"/>
    </location>
</feature>
<accession>A0A1R1PYM7</accession>
<keyword evidence="3" id="KW-1185">Reference proteome</keyword>
<sequence>MGGGEEGGVRFNAIDINGDGDIGVKDKDKDKEEGIGGQVRFDVGEDQGYFSYFDKNYARTWAGPEHWRVPITRNNVGGDEEGEKGKKKKQKNNQEGEDQGVTKVKTGVKSKEEDIGRFVTEERGEVQLDGEEIDVDNDADLDFEEYRYEASENAVSMTGMEGNIDSTNPELSINGTRLELDAFLFIYFFVISQDLG</sequence>
<evidence type="ECO:0000313" key="3">
    <source>
        <dbReference type="Proteomes" id="UP000188320"/>
    </source>
</evidence>
<evidence type="ECO:0000256" key="1">
    <source>
        <dbReference type="SAM" id="MobiDB-lite"/>
    </source>
</evidence>
<comment type="caution">
    <text evidence="2">The sequence shown here is derived from an EMBL/GenBank/DDBJ whole genome shotgun (WGS) entry which is preliminary data.</text>
</comment>
<feature type="region of interest" description="Disordered" evidence="1">
    <location>
        <begin position="69"/>
        <end position="108"/>
    </location>
</feature>
<dbReference type="AlphaFoldDB" id="A0A1R1PYM7"/>
<protein>
    <submittedName>
        <fullName evidence="2">Uncharacterized protein</fullName>
    </submittedName>
</protein>
<dbReference type="EMBL" id="LSSK01000019">
    <property type="protein sequence ID" value="OMH86068.1"/>
    <property type="molecule type" value="Genomic_DNA"/>
</dbReference>